<keyword evidence="2" id="KW-1133">Transmembrane helix</keyword>
<protein>
    <recommendedName>
        <fullName evidence="5">Transmembrane protein</fullName>
    </recommendedName>
</protein>
<feature type="transmembrane region" description="Helical" evidence="2">
    <location>
        <begin position="163"/>
        <end position="191"/>
    </location>
</feature>
<feature type="transmembrane region" description="Helical" evidence="2">
    <location>
        <begin position="102"/>
        <end position="127"/>
    </location>
</feature>
<name>B1T836_9BURK</name>
<dbReference type="Proteomes" id="UP000004814">
    <property type="component" value="Unassembled WGS sequence"/>
</dbReference>
<keyword evidence="2" id="KW-0472">Membrane</keyword>
<dbReference type="RefSeq" id="WP_006759796.1">
    <property type="nucleotide sequence ID" value="NZ_ABLK01000136.1"/>
</dbReference>
<proteinExistence type="predicted"/>
<dbReference type="PATRIC" id="fig|396597.7.peg.3917"/>
<evidence type="ECO:0000313" key="3">
    <source>
        <dbReference type="EMBL" id="EDT40256.1"/>
    </source>
</evidence>
<reference evidence="3 4" key="1">
    <citation type="submission" date="2008-03" db="EMBL/GenBank/DDBJ databases">
        <title>Sequencing of the draft genome and assembly of Burkholderia ambifaria MEX-5.</title>
        <authorList>
            <consortium name="US DOE Joint Genome Institute (JGI-PGF)"/>
            <person name="Copeland A."/>
            <person name="Lucas S."/>
            <person name="Lapidus A."/>
            <person name="Glavina del Rio T."/>
            <person name="Dalin E."/>
            <person name="Tice H."/>
            <person name="Bruce D."/>
            <person name="Goodwin L."/>
            <person name="Pitluck S."/>
            <person name="Larimer F."/>
            <person name="Land M.L."/>
            <person name="Hauser L."/>
            <person name="Tiedje J."/>
            <person name="Richardson P."/>
        </authorList>
    </citation>
    <scope>NUCLEOTIDE SEQUENCE [LARGE SCALE GENOMIC DNA]</scope>
    <source>
        <strain evidence="3 4">MEX-5</strain>
    </source>
</reference>
<evidence type="ECO:0000256" key="1">
    <source>
        <dbReference type="SAM" id="MobiDB-lite"/>
    </source>
</evidence>
<feature type="transmembrane region" description="Helical" evidence="2">
    <location>
        <begin position="37"/>
        <end position="57"/>
    </location>
</feature>
<evidence type="ECO:0000256" key="2">
    <source>
        <dbReference type="SAM" id="Phobius"/>
    </source>
</evidence>
<organism evidence="3 4">
    <name type="scientific">Burkholderia ambifaria MEX-5</name>
    <dbReference type="NCBI Taxonomy" id="396597"/>
    <lineage>
        <taxon>Bacteria</taxon>
        <taxon>Pseudomonadati</taxon>
        <taxon>Pseudomonadota</taxon>
        <taxon>Betaproteobacteria</taxon>
        <taxon>Burkholderiales</taxon>
        <taxon>Burkholderiaceae</taxon>
        <taxon>Burkholderia</taxon>
        <taxon>Burkholderia cepacia complex</taxon>
    </lineage>
</organism>
<dbReference type="EMBL" id="ABLK01000136">
    <property type="protein sequence ID" value="EDT40256.1"/>
    <property type="molecule type" value="Genomic_DNA"/>
</dbReference>
<feature type="region of interest" description="Disordered" evidence="1">
    <location>
        <begin position="1"/>
        <end position="21"/>
    </location>
</feature>
<dbReference type="AlphaFoldDB" id="B1T836"/>
<keyword evidence="2" id="KW-0812">Transmembrane</keyword>
<gene>
    <name evidence="3" type="ORF">BamMEX5DRAFT_3952</name>
</gene>
<comment type="caution">
    <text evidence="3">The sequence shown here is derived from an EMBL/GenBank/DDBJ whole genome shotgun (WGS) entry which is preliminary data.</text>
</comment>
<evidence type="ECO:0008006" key="5">
    <source>
        <dbReference type="Google" id="ProtNLM"/>
    </source>
</evidence>
<evidence type="ECO:0000313" key="4">
    <source>
        <dbReference type="Proteomes" id="UP000004814"/>
    </source>
</evidence>
<sequence length="275" mass="30425">MDLSEAERNALHTNDDTDKRPLPSPLAADQIRKKWAWAFRIAWLALIGAVYIIGYLYRTDYFALFHFDAEAFPIATPEYFIRGGYAIYLAASAFLNIEGHGVWAIIGVTFIIAIAIGGYLAAISFVVEWISLLIPKDKAINRAADQIKRTLNEKFRKKWPVKLGISGVMAVIVGAYFFVAICLIAVFVYAIPSAIAEAAARREYHTTLTGFGNGCKDPQARYFCFAVQDSTGTTLARGFVIAAAPEYVALSDDGRTRVVSLQGRQLVQLDMPLKE</sequence>
<accession>B1T836</accession>